<gene>
    <name evidence="5" type="ORF">G7082_04475</name>
</gene>
<accession>A0A6G8AS01</accession>
<dbReference type="RefSeq" id="WP_166034021.1">
    <property type="nucleotide sequence ID" value="NZ_CP049887.1"/>
</dbReference>
<sequence length="248" mass="27866">MLEIKKMTTAYHEQVVLKNIDLGVRETDILALIGPSGTGKSTLINSITNLHPIVSGDILLNGQKVDTKKQTIGWIPQNYGLLPWKTVADNINMGLKIRGKVATEKETFEKLVSELGLGELLKKYPHQLSGGQQQRVSIARAMVMNSDLYLLDEPFSALDAITREKMQTLFLSEWQKRQAPTIVITHDVEEAVFLGSKIALLSGKPGEIVKIWDNPSFSLPLEEKRLSDSFYQTIQEIREVLTEHDKEK</sequence>
<dbReference type="GO" id="GO:0016887">
    <property type="term" value="F:ATP hydrolysis activity"/>
    <property type="evidence" value="ECO:0007669"/>
    <property type="project" value="InterPro"/>
</dbReference>
<keyword evidence="1" id="KW-0813">Transport</keyword>
<evidence type="ECO:0000256" key="2">
    <source>
        <dbReference type="ARBA" id="ARBA00022741"/>
    </source>
</evidence>
<dbReference type="PROSITE" id="PS50893">
    <property type="entry name" value="ABC_TRANSPORTER_2"/>
    <property type="match status" value="1"/>
</dbReference>
<dbReference type="Gene3D" id="3.40.50.300">
    <property type="entry name" value="P-loop containing nucleotide triphosphate hydrolases"/>
    <property type="match status" value="1"/>
</dbReference>
<reference evidence="5 6" key="1">
    <citation type="submission" date="2020-03" db="EMBL/GenBank/DDBJ databases">
        <title>Vagococcus sp. nov., isolated from beetles.</title>
        <authorList>
            <person name="Hyun D.-W."/>
            <person name="Bae J.-W."/>
        </authorList>
    </citation>
    <scope>NUCLEOTIDE SEQUENCE [LARGE SCALE GENOMIC DNA]</scope>
    <source>
        <strain evidence="5 6">HDW17B</strain>
    </source>
</reference>
<evidence type="ECO:0000256" key="3">
    <source>
        <dbReference type="ARBA" id="ARBA00022840"/>
    </source>
</evidence>
<dbReference type="EMBL" id="CP049887">
    <property type="protein sequence ID" value="QIL47851.1"/>
    <property type="molecule type" value="Genomic_DNA"/>
</dbReference>
<evidence type="ECO:0000256" key="1">
    <source>
        <dbReference type="ARBA" id="ARBA00022448"/>
    </source>
</evidence>
<protein>
    <submittedName>
        <fullName evidence="5">ATP-binding cassette domain-containing protein</fullName>
    </submittedName>
</protein>
<evidence type="ECO:0000313" key="5">
    <source>
        <dbReference type="EMBL" id="QIL47851.1"/>
    </source>
</evidence>
<dbReference type="Proteomes" id="UP000501747">
    <property type="component" value="Chromosome"/>
</dbReference>
<dbReference type="GO" id="GO:0005524">
    <property type="term" value="F:ATP binding"/>
    <property type="evidence" value="ECO:0007669"/>
    <property type="project" value="UniProtKB-KW"/>
</dbReference>
<evidence type="ECO:0000313" key="6">
    <source>
        <dbReference type="Proteomes" id="UP000501747"/>
    </source>
</evidence>
<dbReference type="InterPro" id="IPR017871">
    <property type="entry name" value="ABC_transporter-like_CS"/>
</dbReference>
<organism evidence="5 6">
    <name type="scientific">Vagococcus hydrophili</name>
    <dbReference type="NCBI Taxonomy" id="2714947"/>
    <lineage>
        <taxon>Bacteria</taxon>
        <taxon>Bacillati</taxon>
        <taxon>Bacillota</taxon>
        <taxon>Bacilli</taxon>
        <taxon>Lactobacillales</taxon>
        <taxon>Enterococcaceae</taxon>
        <taxon>Vagococcus</taxon>
    </lineage>
</organism>
<proteinExistence type="predicted"/>
<dbReference type="PANTHER" id="PTHR42788">
    <property type="entry name" value="TAURINE IMPORT ATP-BINDING PROTEIN-RELATED"/>
    <property type="match status" value="1"/>
</dbReference>
<evidence type="ECO:0000259" key="4">
    <source>
        <dbReference type="PROSITE" id="PS50893"/>
    </source>
</evidence>
<dbReference type="AlphaFoldDB" id="A0A6G8AS01"/>
<dbReference type="SMART" id="SM00382">
    <property type="entry name" value="AAA"/>
    <property type="match status" value="1"/>
</dbReference>
<dbReference type="InterPro" id="IPR003593">
    <property type="entry name" value="AAA+_ATPase"/>
</dbReference>
<dbReference type="SUPFAM" id="SSF52540">
    <property type="entry name" value="P-loop containing nucleoside triphosphate hydrolases"/>
    <property type="match status" value="1"/>
</dbReference>
<name>A0A6G8AS01_9ENTE</name>
<keyword evidence="6" id="KW-1185">Reference proteome</keyword>
<dbReference type="PANTHER" id="PTHR42788:SF13">
    <property type="entry name" value="ALIPHATIC SULFONATES IMPORT ATP-BINDING PROTEIN SSUB"/>
    <property type="match status" value="1"/>
</dbReference>
<dbReference type="InterPro" id="IPR050166">
    <property type="entry name" value="ABC_transporter_ATP-bind"/>
</dbReference>
<feature type="domain" description="ABC transporter" evidence="4">
    <location>
        <begin position="2"/>
        <end position="221"/>
    </location>
</feature>
<keyword evidence="2" id="KW-0547">Nucleotide-binding</keyword>
<dbReference type="KEGG" id="vhy:G7082_04475"/>
<dbReference type="Pfam" id="PF00005">
    <property type="entry name" value="ABC_tran"/>
    <property type="match status" value="1"/>
</dbReference>
<keyword evidence="3 5" id="KW-0067">ATP-binding</keyword>
<dbReference type="InterPro" id="IPR003439">
    <property type="entry name" value="ABC_transporter-like_ATP-bd"/>
</dbReference>
<dbReference type="InterPro" id="IPR027417">
    <property type="entry name" value="P-loop_NTPase"/>
</dbReference>
<dbReference type="PROSITE" id="PS00211">
    <property type="entry name" value="ABC_TRANSPORTER_1"/>
    <property type="match status" value="1"/>
</dbReference>